<sequence length="187" mass="20290">MISKNQTVIDQEKVVGISRRIYFSKMKGKGKSTLSVNVKDAMTGLIGGFITIFVLAYLTQVTSTSWLMAPFGASCVLAFGVWNAPLSQPRNIIGGHFISTLVGLIVYHFLGNDTWTLALGVGVAIACMMITKTTHPPAGADPIVVILGAYTWNYLITPVLIGSIAIVLIALLVNNLRSNREYPTFWL</sequence>
<dbReference type="PANTHER" id="PTHR33741:SF5">
    <property type="entry name" value="TRANSMEMBRANE PROTEIN DDB_G0269096-RELATED"/>
    <property type="match status" value="1"/>
</dbReference>
<dbReference type="Proteomes" id="UP000198956">
    <property type="component" value="Unassembled WGS sequence"/>
</dbReference>
<reference evidence="4 5" key="1">
    <citation type="submission" date="2016-10" db="EMBL/GenBank/DDBJ databases">
        <authorList>
            <person name="de Groot N.N."/>
        </authorList>
    </citation>
    <scope>NUCLEOTIDE SEQUENCE [LARGE SCALE GENOMIC DNA]</scope>
    <source>
        <strain evidence="4 5">L 420-91</strain>
    </source>
</reference>
<keyword evidence="1" id="KW-0812">Transmembrane</keyword>
<keyword evidence="1" id="KW-0472">Membrane</keyword>
<feature type="transmembrane region" description="Helical" evidence="1">
    <location>
        <begin position="66"/>
        <end position="86"/>
    </location>
</feature>
<dbReference type="GeneID" id="97140130"/>
<keyword evidence="6" id="KW-1185">Reference proteome</keyword>
<gene>
    <name evidence="3" type="ORF">K3F53_01995</name>
    <name evidence="4" type="ORF">SAMN04489735_10648</name>
</gene>
<dbReference type="EMBL" id="FNDE01000064">
    <property type="protein sequence ID" value="SDH80589.1"/>
    <property type="molecule type" value="Genomic_DNA"/>
</dbReference>
<keyword evidence="1" id="KW-1133">Transmembrane helix</keyword>
<evidence type="ECO:0000313" key="5">
    <source>
        <dbReference type="Proteomes" id="UP000198956"/>
    </source>
</evidence>
<dbReference type="PANTHER" id="PTHR33741">
    <property type="entry name" value="TRANSMEMBRANE PROTEIN DDB_G0269096-RELATED"/>
    <property type="match status" value="1"/>
</dbReference>
<dbReference type="InterPro" id="IPR058581">
    <property type="entry name" value="TM_HPP"/>
</dbReference>
<dbReference type="Proteomes" id="UP000826616">
    <property type="component" value="Chromosome"/>
</dbReference>
<feature type="transmembrane region" description="Helical" evidence="1">
    <location>
        <begin position="41"/>
        <end position="59"/>
    </location>
</feature>
<organism evidence="4 5">
    <name type="scientific">Aneurinibacillus thermoaerophilus</name>
    <dbReference type="NCBI Taxonomy" id="143495"/>
    <lineage>
        <taxon>Bacteria</taxon>
        <taxon>Bacillati</taxon>
        <taxon>Bacillota</taxon>
        <taxon>Bacilli</taxon>
        <taxon>Bacillales</taxon>
        <taxon>Paenibacillaceae</taxon>
        <taxon>Aneurinibacillus group</taxon>
        <taxon>Aneurinibacillus</taxon>
    </lineage>
</organism>
<feature type="domain" description="HPP transmembrane region" evidence="2">
    <location>
        <begin position="36"/>
        <end position="183"/>
    </location>
</feature>
<evidence type="ECO:0000313" key="3">
    <source>
        <dbReference type="EMBL" id="QYY43107.1"/>
    </source>
</evidence>
<dbReference type="InterPro" id="IPR007065">
    <property type="entry name" value="HPP"/>
</dbReference>
<evidence type="ECO:0000259" key="2">
    <source>
        <dbReference type="Pfam" id="PF04982"/>
    </source>
</evidence>
<feature type="transmembrane region" description="Helical" evidence="1">
    <location>
        <begin position="92"/>
        <end position="110"/>
    </location>
</feature>
<dbReference type="RefSeq" id="WP_057900033.1">
    <property type="nucleotide sequence ID" value="NZ_CP080764.1"/>
</dbReference>
<accession>A0A1G8FF01</accession>
<dbReference type="OrthoDB" id="9811720at2"/>
<protein>
    <submittedName>
        <fullName evidence="4">HPP family protein</fullName>
    </submittedName>
</protein>
<dbReference type="EMBL" id="CP080764">
    <property type="protein sequence ID" value="QYY43107.1"/>
    <property type="molecule type" value="Genomic_DNA"/>
</dbReference>
<reference evidence="3 6" key="2">
    <citation type="submission" date="2021-08" db="EMBL/GenBank/DDBJ databases">
        <title>Complete genome sequence of the strain Aneurinibacillus thermoaerophilus CCM 8960.</title>
        <authorList>
            <person name="Musilova J."/>
            <person name="Kourilova X."/>
            <person name="Pernicova I."/>
            <person name="Bezdicek M."/>
            <person name="Lengerova M."/>
            <person name="Obruca S."/>
            <person name="Sedlar K."/>
        </authorList>
    </citation>
    <scope>NUCLEOTIDE SEQUENCE [LARGE SCALE GENOMIC DNA]</scope>
    <source>
        <strain evidence="3 6">CCM 8960</strain>
    </source>
</reference>
<evidence type="ECO:0000313" key="6">
    <source>
        <dbReference type="Proteomes" id="UP000826616"/>
    </source>
</evidence>
<feature type="transmembrane region" description="Helical" evidence="1">
    <location>
        <begin position="117"/>
        <end position="134"/>
    </location>
</feature>
<dbReference type="Pfam" id="PF04982">
    <property type="entry name" value="TM_HPP"/>
    <property type="match status" value="1"/>
</dbReference>
<proteinExistence type="predicted"/>
<feature type="transmembrane region" description="Helical" evidence="1">
    <location>
        <begin position="154"/>
        <end position="173"/>
    </location>
</feature>
<evidence type="ECO:0000256" key="1">
    <source>
        <dbReference type="SAM" id="Phobius"/>
    </source>
</evidence>
<name>A0A1G8FF01_ANETH</name>
<evidence type="ECO:0000313" key="4">
    <source>
        <dbReference type="EMBL" id="SDH80589.1"/>
    </source>
</evidence>
<dbReference type="AlphaFoldDB" id="A0A1G8FF01"/>